<evidence type="ECO:0000313" key="3">
    <source>
        <dbReference type="EMBL" id="WOX55496.1"/>
    </source>
</evidence>
<evidence type="ECO:0000313" key="4">
    <source>
        <dbReference type="Proteomes" id="UP001626603"/>
    </source>
</evidence>
<keyword evidence="1" id="KW-0472">Membrane</keyword>
<keyword evidence="1" id="KW-0812">Transmembrane</keyword>
<proteinExistence type="predicted"/>
<name>A0ABD8AA79_9EURY</name>
<evidence type="ECO:0000256" key="1">
    <source>
        <dbReference type="SAM" id="Phobius"/>
    </source>
</evidence>
<organism evidence="3 4">
    <name type="scientific">Methanoculleus palmolei</name>
    <dbReference type="NCBI Taxonomy" id="72612"/>
    <lineage>
        <taxon>Archaea</taxon>
        <taxon>Methanobacteriati</taxon>
        <taxon>Methanobacteriota</taxon>
        <taxon>Stenosarchaea group</taxon>
        <taxon>Methanomicrobia</taxon>
        <taxon>Methanomicrobiales</taxon>
        <taxon>Methanomicrobiaceae</taxon>
        <taxon>Methanoculleus</taxon>
    </lineage>
</organism>
<dbReference type="EMBL" id="CP137641">
    <property type="protein sequence ID" value="WOX55496.1"/>
    <property type="molecule type" value="Genomic_DNA"/>
</dbReference>
<accession>A0ABD8AA79</accession>
<protein>
    <submittedName>
        <fullName evidence="3">Type IV pilin N-terminal domain-containing protein</fullName>
    </submittedName>
</protein>
<feature type="domain" description="Archaeal Type IV pilin N-terminal" evidence="2">
    <location>
        <begin position="8"/>
        <end position="87"/>
    </location>
</feature>
<gene>
    <name evidence="3" type="ORF">R6Y95_08490</name>
</gene>
<dbReference type="AlphaFoldDB" id="A0ABD8AA79"/>
<dbReference type="Proteomes" id="UP001626603">
    <property type="component" value="Chromosome"/>
</dbReference>
<sequence length="296" mass="31845">MKLEKETAVSPVIGVMLMLVVTLIIAAAISAFAGGLIGNNNQDVPKLAMNVKVVNSGYWQSSYFKAEVTGVDKPIDTQDLKIVTSWSKTLINGTTINGGATMVPGETNFNVTFNMNPWSNYEEWRSVCPQGYGPGVGLNGTESANFWPYERKPGGPEYVRGPGPGLKASMAELEVGNLTNYSWFGNYHLQAGTIMFARPFGGDKGGQGTGQLSFDVGYGITPSDEGNTGGGRYYYAYGYSDKGQTKATFNETSVDQMEAVLGSDWNMLRVGDTVNVKVIHVPSGQAIWQKDIAVEG</sequence>
<dbReference type="InterPro" id="IPR012859">
    <property type="entry name" value="Pilin_N_archaeal"/>
</dbReference>
<reference evidence="3 4" key="1">
    <citation type="submission" date="2023-10" db="EMBL/GenBank/DDBJ databases">
        <title>The complete genome sequence of Methanoculleus palmolei DSM 4273.</title>
        <authorList>
            <person name="Lai S.-J."/>
            <person name="You Y.-T."/>
            <person name="Chen S.-C."/>
        </authorList>
    </citation>
    <scope>NUCLEOTIDE SEQUENCE [LARGE SCALE GENOMIC DNA]</scope>
    <source>
        <strain evidence="3 4">DSM 4273</strain>
    </source>
</reference>
<feature type="transmembrane region" description="Helical" evidence="1">
    <location>
        <begin position="12"/>
        <end position="37"/>
    </location>
</feature>
<keyword evidence="1" id="KW-1133">Transmembrane helix</keyword>
<dbReference type="Pfam" id="PF07790">
    <property type="entry name" value="Pilin_N"/>
    <property type="match status" value="1"/>
</dbReference>
<evidence type="ECO:0000259" key="2">
    <source>
        <dbReference type="Pfam" id="PF07790"/>
    </source>
</evidence>
<keyword evidence="4" id="KW-1185">Reference proteome</keyword>